<dbReference type="Pfam" id="PF13560">
    <property type="entry name" value="HTH_31"/>
    <property type="match status" value="1"/>
</dbReference>
<evidence type="ECO:0000313" key="3">
    <source>
        <dbReference type="Proteomes" id="UP001250214"/>
    </source>
</evidence>
<feature type="domain" description="HTH cro/C1-type" evidence="1">
    <location>
        <begin position="7"/>
        <end position="60"/>
    </location>
</feature>
<dbReference type="CDD" id="cd00093">
    <property type="entry name" value="HTH_XRE"/>
    <property type="match status" value="1"/>
</dbReference>
<dbReference type="InterPro" id="IPR001387">
    <property type="entry name" value="Cro/C1-type_HTH"/>
</dbReference>
<proteinExistence type="predicted"/>
<dbReference type="SMART" id="SM00530">
    <property type="entry name" value="HTH_XRE"/>
    <property type="match status" value="1"/>
</dbReference>
<comment type="caution">
    <text evidence="2">The sequence shown here is derived from an EMBL/GenBank/DDBJ whole genome shotgun (WGS) entry which is preliminary data.</text>
</comment>
<gene>
    <name evidence="2" type="ORF">RIF23_05240</name>
</gene>
<reference evidence="3" key="1">
    <citation type="submission" date="2023-07" db="EMBL/GenBank/DDBJ databases">
        <title>Novel species in the genus Lipingzhangella isolated from Sambhar Salt Lake.</title>
        <authorList>
            <person name="Jiya N."/>
            <person name="Kajale S."/>
            <person name="Sharma A."/>
        </authorList>
    </citation>
    <scope>NUCLEOTIDE SEQUENCE [LARGE SCALE GENOMIC DNA]</scope>
    <source>
        <strain evidence="3">LS1_29</strain>
    </source>
</reference>
<dbReference type="PROSITE" id="PS50943">
    <property type="entry name" value="HTH_CROC1"/>
    <property type="match status" value="1"/>
</dbReference>
<dbReference type="InterPro" id="IPR010982">
    <property type="entry name" value="Lambda_DNA-bd_dom_sf"/>
</dbReference>
<keyword evidence="3" id="KW-1185">Reference proteome</keyword>
<organism evidence="2 3">
    <name type="scientific">Lipingzhangella rawalii</name>
    <dbReference type="NCBI Taxonomy" id="2055835"/>
    <lineage>
        <taxon>Bacteria</taxon>
        <taxon>Bacillati</taxon>
        <taxon>Actinomycetota</taxon>
        <taxon>Actinomycetes</taxon>
        <taxon>Streptosporangiales</taxon>
        <taxon>Nocardiopsidaceae</taxon>
        <taxon>Lipingzhangella</taxon>
    </lineage>
</organism>
<accession>A0ABU2H4B3</accession>
<dbReference type="EMBL" id="JAVLVT010000001">
    <property type="protein sequence ID" value="MDS1269694.1"/>
    <property type="molecule type" value="Genomic_DNA"/>
</dbReference>
<dbReference type="Gene3D" id="1.10.260.40">
    <property type="entry name" value="lambda repressor-like DNA-binding domains"/>
    <property type="match status" value="1"/>
</dbReference>
<name>A0ABU2H4B3_9ACTN</name>
<dbReference type="SUPFAM" id="SSF47413">
    <property type="entry name" value="lambda repressor-like DNA-binding domains"/>
    <property type="match status" value="1"/>
</dbReference>
<sequence length="75" mass="8171">MVNPHALRALREKDQQSQVALARATGISPQLLSDIEAGRRSGRLHIRALAQALGVPLSALCYRPENPEETERTAA</sequence>
<evidence type="ECO:0000259" key="1">
    <source>
        <dbReference type="PROSITE" id="PS50943"/>
    </source>
</evidence>
<dbReference type="Proteomes" id="UP001250214">
    <property type="component" value="Unassembled WGS sequence"/>
</dbReference>
<dbReference type="RefSeq" id="WP_310911151.1">
    <property type="nucleotide sequence ID" value="NZ_JAVLVT010000001.1"/>
</dbReference>
<evidence type="ECO:0000313" key="2">
    <source>
        <dbReference type="EMBL" id="MDS1269694.1"/>
    </source>
</evidence>
<protein>
    <submittedName>
        <fullName evidence="2">Helix-turn-helix transcriptional regulator</fullName>
    </submittedName>
</protein>